<accession>A0A0U3CZR3</accession>
<proteinExistence type="predicted"/>
<protein>
    <submittedName>
        <fullName evidence="1">Uncharacterized protein</fullName>
    </submittedName>
</protein>
<dbReference type="EMBL" id="CP013729">
    <property type="protein sequence ID" value="ALV06838.1"/>
    <property type="molecule type" value="Genomic_DNA"/>
</dbReference>
<dbReference type="OrthoDB" id="9167546at2"/>
<keyword evidence="2" id="KW-1185">Reference proteome</keyword>
<reference evidence="1 2" key="1">
    <citation type="submission" date="2015-12" db="EMBL/GenBank/DDBJ databases">
        <title>Complete genome of Roseateles depolymerans KCTC 42856.</title>
        <authorList>
            <person name="Kim K.M."/>
        </authorList>
    </citation>
    <scope>NUCLEOTIDE SEQUENCE [LARGE SCALE GENOMIC DNA]</scope>
    <source>
        <strain evidence="1 2">KCTC 42856</strain>
    </source>
</reference>
<evidence type="ECO:0000313" key="1">
    <source>
        <dbReference type="EMBL" id="ALV06838.1"/>
    </source>
</evidence>
<name>A0A0U3CZR3_9BURK</name>
<sequence length="89" mass="9791">MDAAESYLETTDLNTAFTGQNGYTGRTMTYNFKDVRTQLEGKVSFRELIAASWSAYDNPNGGERTDPGNYRGGTSLEVLASRLTSLPLE</sequence>
<dbReference type="RefSeq" id="WP_058935055.1">
    <property type="nucleotide sequence ID" value="NZ_CP013729.1"/>
</dbReference>
<evidence type="ECO:0000313" key="2">
    <source>
        <dbReference type="Proteomes" id="UP000060699"/>
    </source>
</evidence>
<organism evidence="1 2">
    <name type="scientific">Roseateles depolymerans</name>
    <dbReference type="NCBI Taxonomy" id="76731"/>
    <lineage>
        <taxon>Bacteria</taxon>
        <taxon>Pseudomonadati</taxon>
        <taxon>Pseudomonadota</taxon>
        <taxon>Betaproteobacteria</taxon>
        <taxon>Burkholderiales</taxon>
        <taxon>Sphaerotilaceae</taxon>
        <taxon>Roseateles</taxon>
    </lineage>
</organism>
<gene>
    <name evidence="1" type="ORF">RD2015_2367</name>
</gene>
<dbReference type="Proteomes" id="UP000060699">
    <property type="component" value="Chromosome"/>
</dbReference>
<dbReference type="KEGG" id="rdp:RD2015_2367"/>
<dbReference type="AlphaFoldDB" id="A0A0U3CZR3"/>